<organism evidence="1 2">
    <name type="scientific">Acrobeloides nanus</name>
    <dbReference type="NCBI Taxonomy" id="290746"/>
    <lineage>
        <taxon>Eukaryota</taxon>
        <taxon>Metazoa</taxon>
        <taxon>Ecdysozoa</taxon>
        <taxon>Nematoda</taxon>
        <taxon>Chromadorea</taxon>
        <taxon>Rhabditida</taxon>
        <taxon>Tylenchina</taxon>
        <taxon>Cephalobomorpha</taxon>
        <taxon>Cephaloboidea</taxon>
        <taxon>Cephalobidae</taxon>
        <taxon>Acrobeloides</taxon>
    </lineage>
</organism>
<proteinExistence type="predicted"/>
<protein>
    <submittedName>
        <fullName evidence="2">Uncharacterized protein</fullName>
    </submittedName>
</protein>
<evidence type="ECO:0000313" key="1">
    <source>
        <dbReference type="Proteomes" id="UP000887540"/>
    </source>
</evidence>
<sequence>MRDPNPNFAVINLEDIKIGDIFEWYFSLQFRSFFENNAVLETLCRFVEVRMDEMYVRSAYEEDFFDAMSKTEALDYIEPIYAARVNSKANVGIFKEEGITDQLINDIMIKHKDIDEKFKNAISLIYDEIK</sequence>
<dbReference type="AlphaFoldDB" id="A0A914CRE6"/>
<evidence type="ECO:0000313" key="2">
    <source>
        <dbReference type="WBParaSite" id="ACRNAN_scaffold13153.g17969.t1"/>
    </source>
</evidence>
<dbReference type="WBParaSite" id="ACRNAN_scaffold13153.g17969.t1">
    <property type="protein sequence ID" value="ACRNAN_scaffold13153.g17969.t1"/>
    <property type="gene ID" value="ACRNAN_scaffold13153.g17969"/>
</dbReference>
<reference evidence="2" key="1">
    <citation type="submission" date="2022-11" db="UniProtKB">
        <authorList>
            <consortium name="WormBaseParasite"/>
        </authorList>
    </citation>
    <scope>IDENTIFICATION</scope>
</reference>
<accession>A0A914CRE6</accession>
<dbReference type="Proteomes" id="UP000887540">
    <property type="component" value="Unplaced"/>
</dbReference>
<keyword evidence="1" id="KW-1185">Reference proteome</keyword>
<name>A0A914CRE6_9BILA</name>